<protein>
    <recommendedName>
        <fullName evidence="4">Bifunctional inhibitor/plant lipid transfer protein/seed storage helical domain-containing protein</fullName>
    </recommendedName>
</protein>
<dbReference type="Pfam" id="PF00234">
    <property type="entry name" value="Tryp_alpha_amyl"/>
    <property type="match status" value="1"/>
</dbReference>
<dbReference type="PANTHER" id="PTHR33214:SF44">
    <property type="entry name" value="NON-SPECIFIC LIPID TRANSFER PROTEIN GPI-ANCHORED 33"/>
    <property type="match status" value="1"/>
</dbReference>
<evidence type="ECO:0000313" key="5">
    <source>
        <dbReference type="EMBL" id="KAK9071396.1"/>
    </source>
</evidence>
<gene>
    <name evidence="5" type="ORF">SSX86_009965</name>
</gene>
<dbReference type="SUPFAM" id="SSF47699">
    <property type="entry name" value="Bifunctional inhibitor/lipid-transfer protein/seed storage 2S albumin"/>
    <property type="match status" value="1"/>
</dbReference>
<organism evidence="5 6">
    <name type="scientific">Deinandra increscens subsp. villosa</name>
    <dbReference type="NCBI Taxonomy" id="3103831"/>
    <lineage>
        <taxon>Eukaryota</taxon>
        <taxon>Viridiplantae</taxon>
        <taxon>Streptophyta</taxon>
        <taxon>Embryophyta</taxon>
        <taxon>Tracheophyta</taxon>
        <taxon>Spermatophyta</taxon>
        <taxon>Magnoliopsida</taxon>
        <taxon>eudicotyledons</taxon>
        <taxon>Gunneridae</taxon>
        <taxon>Pentapetalae</taxon>
        <taxon>asterids</taxon>
        <taxon>campanulids</taxon>
        <taxon>Asterales</taxon>
        <taxon>Asteraceae</taxon>
        <taxon>Asteroideae</taxon>
        <taxon>Heliantheae alliance</taxon>
        <taxon>Madieae</taxon>
        <taxon>Madiinae</taxon>
        <taxon>Deinandra</taxon>
    </lineage>
</organism>
<keyword evidence="2" id="KW-0446">Lipid-binding</keyword>
<dbReference type="Proteomes" id="UP001408789">
    <property type="component" value="Unassembled WGS sequence"/>
</dbReference>
<evidence type="ECO:0000259" key="4">
    <source>
        <dbReference type="Pfam" id="PF00234"/>
    </source>
</evidence>
<evidence type="ECO:0000256" key="2">
    <source>
        <dbReference type="ARBA" id="ARBA00023121"/>
    </source>
</evidence>
<proteinExistence type="predicted"/>
<keyword evidence="1" id="KW-0813">Transport</keyword>
<sequence length="97" mass="10322">MKPLTMVFFLVAVSATMIVLMGEMPGATAANCNYMELVPCADALTSSNKPSGACCSKIREQRSCVCGYLRNPTLRQFVSPATAKRIAGQCGVTLPQC</sequence>
<dbReference type="GO" id="GO:0008289">
    <property type="term" value="F:lipid binding"/>
    <property type="evidence" value="ECO:0007669"/>
    <property type="project" value="UniProtKB-KW"/>
</dbReference>
<reference evidence="5 6" key="1">
    <citation type="submission" date="2024-04" db="EMBL/GenBank/DDBJ databases">
        <title>The reference genome of an endangered Asteraceae, Deinandra increscens subsp. villosa, native to the Central Coast of California.</title>
        <authorList>
            <person name="Guilliams M."/>
            <person name="Hasenstab-Lehman K."/>
            <person name="Meyer R."/>
            <person name="Mcevoy S."/>
        </authorList>
    </citation>
    <scope>NUCLEOTIDE SEQUENCE [LARGE SCALE GENOMIC DNA]</scope>
    <source>
        <tissue evidence="5">Leaf</tissue>
    </source>
</reference>
<dbReference type="InterPro" id="IPR016140">
    <property type="entry name" value="Bifunc_inhib/LTP/seed_store"/>
</dbReference>
<dbReference type="PANTHER" id="PTHR33214">
    <property type="entry name" value="BIFUNCTIONAL INHIBITOR/LIPID-TRANSFER PROTEIN/SEED STORAGE 2S ALBUMIN SUPERFAMILY PROTEIN"/>
    <property type="match status" value="1"/>
</dbReference>
<name>A0AAP0DA56_9ASTR</name>
<evidence type="ECO:0000256" key="1">
    <source>
        <dbReference type="ARBA" id="ARBA00022448"/>
    </source>
</evidence>
<dbReference type="CDD" id="cd01959">
    <property type="entry name" value="nsLTP2"/>
    <property type="match status" value="1"/>
</dbReference>
<comment type="caution">
    <text evidence="5">The sequence shown here is derived from an EMBL/GenBank/DDBJ whole genome shotgun (WGS) entry which is preliminary data.</text>
</comment>
<keyword evidence="3" id="KW-0732">Signal</keyword>
<evidence type="ECO:0000256" key="3">
    <source>
        <dbReference type="SAM" id="SignalP"/>
    </source>
</evidence>
<dbReference type="EMBL" id="JBCNJP010000011">
    <property type="protein sequence ID" value="KAK9071396.1"/>
    <property type="molecule type" value="Genomic_DNA"/>
</dbReference>
<dbReference type="AlphaFoldDB" id="A0AAP0DA56"/>
<accession>A0AAP0DA56</accession>
<dbReference type="GO" id="GO:0006869">
    <property type="term" value="P:lipid transport"/>
    <property type="evidence" value="ECO:0007669"/>
    <property type="project" value="InterPro"/>
</dbReference>
<feature type="domain" description="Bifunctional inhibitor/plant lipid transfer protein/seed storage helical" evidence="4">
    <location>
        <begin position="35"/>
        <end position="97"/>
    </location>
</feature>
<dbReference type="InterPro" id="IPR033872">
    <property type="entry name" value="nsLTP2"/>
</dbReference>
<keyword evidence="6" id="KW-1185">Reference proteome</keyword>
<dbReference type="Gene3D" id="1.10.110.10">
    <property type="entry name" value="Plant lipid-transfer and hydrophobic proteins"/>
    <property type="match status" value="1"/>
</dbReference>
<feature type="signal peptide" evidence="3">
    <location>
        <begin position="1"/>
        <end position="29"/>
    </location>
</feature>
<dbReference type="InterPro" id="IPR036312">
    <property type="entry name" value="Bifun_inhib/LTP/seed_sf"/>
</dbReference>
<feature type="chain" id="PRO_5042856274" description="Bifunctional inhibitor/plant lipid transfer protein/seed storage helical domain-containing protein" evidence="3">
    <location>
        <begin position="30"/>
        <end position="97"/>
    </location>
</feature>
<evidence type="ECO:0000313" key="6">
    <source>
        <dbReference type="Proteomes" id="UP001408789"/>
    </source>
</evidence>